<evidence type="ECO:0000256" key="7">
    <source>
        <dbReference type="ARBA" id="ARBA00022729"/>
    </source>
</evidence>
<organism evidence="25 26">
    <name type="scientific">Trema orientale</name>
    <name type="common">Charcoal tree</name>
    <name type="synonym">Celtis orientalis</name>
    <dbReference type="NCBI Taxonomy" id="63057"/>
    <lineage>
        <taxon>Eukaryota</taxon>
        <taxon>Viridiplantae</taxon>
        <taxon>Streptophyta</taxon>
        <taxon>Embryophyta</taxon>
        <taxon>Tracheophyta</taxon>
        <taxon>Spermatophyta</taxon>
        <taxon>Magnoliopsida</taxon>
        <taxon>eudicotyledons</taxon>
        <taxon>Gunneridae</taxon>
        <taxon>Pentapetalae</taxon>
        <taxon>rosids</taxon>
        <taxon>fabids</taxon>
        <taxon>Rosales</taxon>
        <taxon>Cannabaceae</taxon>
        <taxon>Trema</taxon>
    </lineage>
</organism>
<dbReference type="PANTHER" id="PTHR27002">
    <property type="entry name" value="RECEPTOR-LIKE SERINE/THREONINE-PROTEIN KINASE SD1-8"/>
    <property type="match status" value="1"/>
</dbReference>
<dbReference type="Pfam" id="PF08276">
    <property type="entry name" value="PAN_2"/>
    <property type="match status" value="1"/>
</dbReference>
<keyword evidence="26" id="KW-1185">Reference proteome</keyword>
<sequence>MAAFHQDTTMRSVVKQNPVLVFVVFFSLALFCCANDTISQGEVVRDGESSSARTLVSAGDNFELGFFSPDNSTSRFVGIWYRNMPELSVVWVANRETPIRDRTGALTLGSDGNLVILDGRNRSIWTSNTSSVVSKNATARLNDDGNLVLSNGENVTPYWESFNLPTDTYLPGMKVKVDAAEGENRCFTAWKSRNDPSKGNFTMGVDPRGSPQIVIWNGPNRRWRSGHWNWQIFTGVPNMTANLLYGFRLVDGNEFFTYKTLNPSEKLRFRIEWDGFEQQLRWEEGNKKWGLLQSQPAVTNDCELYNMCGKHGVCSSWESPMCRCMQGFEPAHWEQWSRGNWSGGCKRRTPLKCETKSNVTEEDGFVMEKWVKLPDFADLVPLLPTASCKDECLKSCDCKAYADVNGIGCMVWKENLLDIQHFKRGGNTLNIRLAHADLGGDSRKSSTLIIVMAVVGGVILGLCIWLVWRFKLKLKVLPTNSSIPWLRSSEIPPSSEVGKSKEYSTDLSGSVDVLTDCPEGNRPELPLFSFNFVAISTNNFSEENKLGQGGFGHVYKGKLPGGQEIAVKRLSRKSGQGLEEFKNEIILIAKLQHRNLVRLLGCCIQGEEKMLLYEYMPNKSLDFFLFDPEKQALLDWKQRFNIIEGIARGLLYLHRDSRLRIIHRDLKASNILLDEEMNPKISDFGMARIFGGNQNEANTNRVVGTYGYMSPEYAMEGLFSVKSDVYSFGVLLLEIVSGRRNTSYRTTEYLSLIGYAWHLWNERRAVELLDPSIAVTCSQNEVLRCIQVGVLCVQDSPLHRPTMSSVVLMLESENANLPLPRQPTFTSMRGSHVDTDFCSEGPEYASLNDLTVTMVDGR</sequence>
<evidence type="ECO:0000256" key="6">
    <source>
        <dbReference type="ARBA" id="ARBA00022692"/>
    </source>
</evidence>
<proteinExistence type="inferred from homology"/>
<gene>
    <name evidence="25" type="ORF">TorRG33x02_184260</name>
</gene>
<dbReference type="OrthoDB" id="1910371at2759"/>
<evidence type="ECO:0000313" key="25">
    <source>
        <dbReference type="EMBL" id="PON85817.1"/>
    </source>
</evidence>
<feature type="domain" description="Protein kinase" evidence="22">
    <location>
        <begin position="540"/>
        <end position="825"/>
    </location>
</feature>
<evidence type="ECO:0000256" key="21">
    <source>
        <dbReference type="SAM" id="Phobius"/>
    </source>
</evidence>
<dbReference type="GO" id="GO:0048544">
    <property type="term" value="P:recognition of pollen"/>
    <property type="evidence" value="ECO:0007669"/>
    <property type="project" value="InterPro"/>
</dbReference>
<dbReference type="PROSITE" id="PS00108">
    <property type="entry name" value="PROTEIN_KINASE_ST"/>
    <property type="match status" value="1"/>
</dbReference>
<evidence type="ECO:0000256" key="19">
    <source>
        <dbReference type="PIRNR" id="PIRNR000641"/>
    </source>
</evidence>
<dbReference type="SUPFAM" id="SSF51110">
    <property type="entry name" value="alpha-D-mannose-specific plant lectins"/>
    <property type="match status" value="1"/>
</dbReference>
<keyword evidence="12 21" id="KW-1133">Transmembrane helix</keyword>
<comment type="similarity">
    <text evidence="19">Belongs to the protein kinase superfamily. Ser/Thr protein kinase family.</text>
</comment>
<dbReference type="FunCoup" id="A0A2P5EJU3">
    <property type="interactions" value="18"/>
</dbReference>
<evidence type="ECO:0000256" key="17">
    <source>
        <dbReference type="ARBA" id="ARBA00047899"/>
    </source>
</evidence>
<dbReference type="InterPro" id="IPR036426">
    <property type="entry name" value="Bulb-type_lectin_dom_sf"/>
</dbReference>
<dbReference type="Gene3D" id="1.10.510.10">
    <property type="entry name" value="Transferase(Phosphotransferase) domain 1"/>
    <property type="match status" value="1"/>
</dbReference>
<evidence type="ECO:0000256" key="15">
    <source>
        <dbReference type="ARBA" id="ARBA00023170"/>
    </source>
</evidence>
<dbReference type="CDD" id="cd14066">
    <property type="entry name" value="STKc_IRAK"/>
    <property type="match status" value="1"/>
</dbReference>
<evidence type="ECO:0000256" key="3">
    <source>
        <dbReference type="ARBA" id="ARBA00022527"/>
    </source>
</evidence>
<dbReference type="Proteomes" id="UP000237000">
    <property type="component" value="Unassembled WGS sequence"/>
</dbReference>
<protein>
    <recommendedName>
        <fullName evidence="19">Receptor-like serine/threonine-protein kinase</fullName>
        <ecNumber evidence="19">2.7.11.1</ecNumber>
    </recommendedName>
</protein>
<evidence type="ECO:0000256" key="1">
    <source>
        <dbReference type="ARBA" id="ARBA00004251"/>
    </source>
</evidence>
<dbReference type="InterPro" id="IPR024171">
    <property type="entry name" value="SRK-like_kinase"/>
</dbReference>
<dbReference type="SMART" id="SM00473">
    <property type="entry name" value="PAN_AP"/>
    <property type="match status" value="1"/>
</dbReference>
<evidence type="ECO:0000256" key="14">
    <source>
        <dbReference type="ARBA" id="ARBA00023157"/>
    </source>
</evidence>
<dbReference type="Pfam" id="PF07714">
    <property type="entry name" value="PK_Tyr_Ser-Thr"/>
    <property type="match status" value="1"/>
</dbReference>
<dbReference type="STRING" id="63057.A0A2P5EJU3"/>
<keyword evidence="5 19" id="KW-0808">Transferase</keyword>
<feature type="transmembrane region" description="Helical" evidence="21">
    <location>
        <begin position="448"/>
        <end position="468"/>
    </location>
</feature>
<evidence type="ECO:0000256" key="4">
    <source>
        <dbReference type="ARBA" id="ARBA00022536"/>
    </source>
</evidence>
<dbReference type="CDD" id="cd01098">
    <property type="entry name" value="PAN_AP_plant"/>
    <property type="match status" value="1"/>
</dbReference>
<dbReference type="SMART" id="SM00108">
    <property type="entry name" value="B_lectin"/>
    <property type="match status" value="1"/>
</dbReference>
<dbReference type="CDD" id="cd00054">
    <property type="entry name" value="EGF_CA"/>
    <property type="match status" value="1"/>
</dbReference>
<dbReference type="Pfam" id="PF00954">
    <property type="entry name" value="S_locus_glycop"/>
    <property type="match status" value="1"/>
</dbReference>
<dbReference type="InterPro" id="IPR000858">
    <property type="entry name" value="S_locus_glycoprot_dom"/>
</dbReference>
<dbReference type="Gene3D" id="2.90.10.10">
    <property type="entry name" value="Bulb-type lectin domain"/>
    <property type="match status" value="1"/>
</dbReference>
<keyword evidence="6 21" id="KW-0812">Transmembrane</keyword>
<dbReference type="GO" id="GO:0106310">
    <property type="term" value="F:protein serine kinase activity"/>
    <property type="evidence" value="ECO:0007669"/>
    <property type="project" value="RHEA"/>
</dbReference>
<dbReference type="SUPFAM" id="SSF56112">
    <property type="entry name" value="Protein kinase-like (PK-like)"/>
    <property type="match status" value="1"/>
</dbReference>
<evidence type="ECO:0000256" key="11">
    <source>
        <dbReference type="ARBA" id="ARBA00022840"/>
    </source>
</evidence>
<keyword evidence="8" id="KW-0430">Lectin</keyword>
<dbReference type="PIRSF" id="PIRSF000641">
    <property type="entry name" value="SRK"/>
    <property type="match status" value="1"/>
</dbReference>
<dbReference type="Pfam" id="PF01453">
    <property type="entry name" value="B_lectin"/>
    <property type="match status" value="1"/>
</dbReference>
<dbReference type="InterPro" id="IPR008271">
    <property type="entry name" value="Ser/Thr_kinase_AS"/>
</dbReference>
<dbReference type="GO" id="GO:0005886">
    <property type="term" value="C:plasma membrane"/>
    <property type="evidence" value="ECO:0007669"/>
    <property type="project" value="UniProtKB-SubCell"/>
</dbReference>
<evidence type="ECO:0000256" key="2">
    <source>
        <dbReference type="ARBA" id="ARBA00022475"/>
    </source>
</evidence>
<dbReference type="EMBL" id="JXTC01000142">
    <property type="protein sequence ID" value="PON85817.1"/>
    <property type="molecule type" value="Genomic_DNA"/>
</dbReference>
<comment type="catalytic activity">
    <reaction evidence="18 19">
        <text>L-seryl-[protein] + ATP = O-phospho-L-seryl-[protein] + ADP + H(+)</text>
        <dbReference type="Rhea" id="RHEA:17989"/>
        <dbReference type="Rhea" id="RHEA-COMP:9863"/>
        <dbReference type="Rhea" id="RHEA-COMP:11604"/>
        <dbReference type="ChEBI" id="CHEBI:15378"/>
        <dbReference type="ChEBI" id="CHEBI:29999"/>
        <dbReference type="ChEBI" id="CHEBI:30616"/>
        <dbReference type="ChEBI" id="CHEBI:83421"/>
        <dbReference type="ChEBI" id="CHEBI:456216"/>
        <dbReference type="EC" id="2.7.11.1"/>
    </reaction>
</comment>
<keyword evidence="7" id="KW-0732">Signal</keyword>
<keyword evidence="11 19" id="KW-0067">ATP-binding</keyword>
<dbReference type="FunFam" id="2.90.10.10:FF:000005">
    <property type="entry name" value="G-type lectin S-receptor-like serine/threonine-protein kinase"/>
    <property type="match status" value="1"/>
</dbReference>
<keyword evidence="4" id="KW-0245">EGF-like domain</keyword>
<evidence type="ECO:0000256" key="8">
    <source>
        <dbReference type="ARBA" id="ARBA00022734"/>
    </source>
</evidence>
<keyword evidence="16" id="KW-0325">Glycoprotein</keyword>
<evidence type="ECO:0000256" key="9">
    <source>
        <dbReference type="ARBA" id="ARBA00022741"/>
    </source>
</evidence>
<keyword evidence="3 19" id="KW-0723">Serine/threonine-protein kinase</keyword>
<dbReference type="InterPro" id="IPR011009">
    <property type="entry name" value="Kinase-like_dom_sf"/>
</dbReference>
<evidence type="ECO:0000256" key="5">
    <source>
        <dbReference type="ARBA" id="ARBA00022679"/>
    </source>
</evidence>
<evidence type="ECO:0000256" key="18">
    <source>
        <dbReference type="ARBA" id="ARBA00048679"/>
    </source>
</evidence>
<dbReference type="InParanoid" id="A0A2P5EJU3"/>
<dbReference type="InterPro" id="IPR001245">
    <property type="entry name" value="Ser-Thr/Tyr_kinase_cat_dom"/>
</dbReference>
<keyword evidence="14" id="KW-1015">Disulfide bond</keyword>
<feature type="domain" description="Apple" evidence="24">
    <location>
        <begin position="353"/>
        <end position="434"/>
    </location>
</feature>
<dbReference type="GO" id="GO:0004674">
    <property type="term" value="F:protein serine/threonine kinase activity"/>
    <property type="evidence" value="ECO:0007669"/>
    <property type="project" value="UniProtKB-KW"/>
</dbReference>
<evidence type="ECO:0000259" key="22">
    <source>
        <dbReference type="PROSITE" id="PS50011"/>
    </source>
</evidence>
<keyword evidence="9 19" id="KW-0547">Nucleotide-binding</keyword>
<dbReference type="CDD" id="cd00028">
    <property type="entry name" value="B_lectin"/>
    <property type="match status" value="1"/>
</dbReference>
<evidence type="ECO:0000259" key="24">
    <source>
        <dbReference type="PROSITE" id="PS50948"/>
    </source>
</evidence>
<evidence type="ECO:0000256" key="12">
    <source>
        <dbReference type="ARBA" id="ARBA00022989"/>
    </source>
</evidence>
<dbReference type="GO" id="GO:0030246">
    <property type="term" value="F:carbohydrate binding"/>
    <property type="evidence" value="ECO:0007669"/>
    <property type="project" value="UniProtKB-KW"/>
</dbReference>
<evidence type="ECO:0000256" key="20">
    <source>
        <dbReference type="PROSITE-ProRule" id="PRU10141"/>
    </source>
</evidence>
<dbReference type="InterPro" id="IPR000719">
    <property type="entry name" value="Prot_kinase_dom"/>
</dbReference>
<dbReference type="GO" id="GO:0005524">
    <property type="term" value="F:ATP binding"/>
    <property type="evidence" value="ECO:0007669"/>
    <property type="project" value="UniProtKB-UniRule"/>
</dbReference>
<name>A0A2P5EJU3_TREOI</name>
<dbReference type="PANTHER" id="PTHR27002:SF932">
    <property type="entry name" value="RECEPTOR-LIKE SERINE_THREONINE-PROTEIN KINASE"/>
    <property type="match status" value="1"/>
</dbReference>
<comment type="catalytic activity">
    <reaction evidence="17 19">
        <text>L-threonyl-[protein] + ATP = O-phospho-L-threonyl-[protein] + ADP + H(+)</text>
        <dbReference type="Rhea" id="RHEA:46608"/>
        <dbReference type="Rhea" id="RHEA-COMP:11060"/>
        <dbReference type="Rhea" id="RHEA-COMP:11605"/>
        <dbReference type="ChEBI" id="CHEBI:15378"/>
        <dbReference type="ChEBI" id="CHEBI:30013"/>
        <dbReference type="ChEBI" id="CHEBI:30616"/>
        <dbReference type="ChEBI" id="CHEBI:61977"/>
        <dbReference type="ChEBI" id="CHEBI:456216"/>
        <dbReference type="EC" id="2.7.11.1"/>
    </reaction>
</comment>
<dbReference type="FunFam" id="3.30.200.20:FF:000330">
    <property type="entry name" value="G-type lectin S-receptor-like serine/threonine-protein kinase At4g03230"/>
    <property type="match status" value="1"/>
</dbReference>
<accession>A0A2P5EJU3</accession>
<dbReference type="PROSITE" id="PS00107">
    <property type="entry name" value="PROTEIN_KINASE_ATP"/>
    <property type="match status" value="1"/>
</dbReference>
<dbReference type="PROSITE" id="PS50011">
    <property type="entry name" value="PROTEIN_KINASE_DOM"/>
    <property type="match status" value="1"/>
</dbReference>
<evidence type="ECO:0000313" key="26">
    <source>
        <dbReference type="Proteomes" id="UP000237000"/>
    </source>
</evidence>
<feature type="domain" description="Bulb-type lectin" evidence="23">
    <location>
        <begin position="40"/>
        <end position="162"/>
    </location>
</feature>
<evidence type="ECO:0000256" key="13">
    <source>
        <dbReference type="ARBA" id="ARBA00023136"/>
    </source>
</evidence>
<dbReference type="SMART" id="SM00220">
    <property type="entry name" value="S_TKc"/>
    <property type="match status" value="1"/>
</dbReference>
<dbReference type="Gene3D" id="3.30.200.20">
    <property type="entry name" value="Phosphorylase Kinase, domain 1"/>
    <property type="match status" value="1"/>
</dbReference>
<evidence type="ECO:0000256" key="10">
    <source>
        <dbReference type="ARBA" id="ARBA00022777"/>
    </source>
</evidence>
<comment type="caution">
    <text evidence="25">The sequence shown here is derived from an EMBL/GenBank/DDBJ whole genome shotgun (WGS) entry which is preliminary data.</text>
</comment>
<dbReference type="FunFam" id="1.10.510.10:FF:000060">
    <property type="entry name" value="G-type lectin S-receptor-like serine/threonine-protein kinase"/>
    <property type="match status" value="1"/>
</dbReference>
<evidence type="ECO:0000259" key="23">
    <source>
        <dbReference type="PROSITE" id="PS50927"/>
    </source>
</evidence>
<dbReference type="InterPro" id="IPR017441">
    <property type="entry name" value="Protein_kinase_ATP_BS"/>
</dbReference>
<dbReference type="PROSITE" id="PS50927">
    <property type="entry name" value="BULB_LECTIN"/>
    <property type="match status" value="1"/>
</dbReference>
<dbReference type="InterPro" id="IPR003609">
    <property type="entry name" value="Pan_app"/>
</dbReference>
<keyword evidence="10 19" id="KW-0418">Kinase</keyword>
<keyword evidence="2" id="KW-1003">Cell membrane</keyword>
<keyword evidence="13 21" id="KW-0472">Membrane</keyword>
<dbReference type="EC" id="2.7.11.1" evidence="19"/>
<reference evidence="26" key="1">
    <citation type="submission" date="2016-06" db="EMBL/GenBank/DDBJ databases">
        <title>Parallel loss of symbiosis genes in relatives of nitrogen-fixing non-legume Parasponia.</title>
        <authorList>
            <person name="Van Velzen R."/>
            <person name="Holmer R."/>
            <person name="Bu F."/>
            <person name="Rutten L."/>
            <person name="Van Zeijl A."/>
            <person name="Liu W."/>
            <person name="Santuari L."/>
            <person name="Cao Q."/>
            <person name="Sharma T."/>
            <person name="Shen D."/>
            <person name="Roswanjaya Y."/>
            <person name="Wardhani T."/>
            <person name="Kalhor M.S."/>
            <person name="Jansen J."/>
            <person name="Van den Hoogen J."/>
            <person name="Gungor B."/>
            <person name="Hartog M."/>
            <person name="Hontelez J."/>
            <person name="Verver J."/>
            <person name="Yang W.-C."/>
            <person name="Schijlen E."/>
            <person name="Repin R."/>
            <person name="Schilthuizen M."/>
            <person name="Schranz E."/>
            <person name="Heidstra R."/>
            <person name="Miyata K."/>
            <person name="Fedorova E."/>
            <person name="Kohlen W."/>
            <person name="Bisseling T."/>
            <person name="Smit S."/>
            <person name="Geurts R."/>
        </authorList>
    </citation>
    <scope>NUCLEOTIDE SEQUENCE [LARGE SCALE GENOMIC DNA]</scope>
    <source>
        <strain evidence="26">cv. RG33-2</strain>
    </source>
</reference>
<keyword evidence="15 25" id="KW-0675">Receptor</keyword>
<dbReference type="InterPro" id="IPR001480">
    <property type="entry name" value="Bulb-type_lectin_dom"/>
</dbReference>
<comment type="subcellular location">
    <subcellularLocation>
        <location evidence="1">Cell membrane</location>
        <topology evidence="1">Single-pass type I membrane protein</topology>
    </subcellularLocation>
</comment>
<evidence type="ECO:0000256" key="16">
    <source>
        <dbReference type="ARBA" id="ARBA00023180"/>
    </source>
</evidence>
<dbReference type="AlphaFoldDB" id="A0A2P5EJU3"/>
<dbReference type="PROSITE" id="PS50948">
    <property type="entry name" value="PAN"/>
    <property type="match status" value="1"/>
</dbReference>
<feature type="binding site" evidence="20">
    <location>
        <position position="568"/>
    </location>
    <ligand>
        <name>ATP</name>
        <dbReference type="ChEBI" id="CHEBI:30616"/>
    </ligand>
</feature>